<dbReference type="Proteomes" id="UP001209083">
    <property type="component" value="Chromosome"/>
</dbReference>
<proteinExistence type="predicted"/>
<evidence type="ECO:0000256" key="1">
    <source>
        <dbReference type="SAM" id="MobiDB-lite"/>
    </source>
</evidence>
<organism evidence="2 3">
    <name type="scientific">Saxibacter everestensis</name>
    <dbReference type="NCBI Taxonomy" id="2909229"/>
    <lineage>
        <taxon>Bacteria</taxon>
        <taxon>Bacillati</taxon>
        <taxon>Actinomycetota</taxon>
        <taxon>Actinomycetes</taxon>
        <taxon>Micrococcales</taxon>
        <taxon>Brevibacteriaceae</taxon>
        <taxon>Saxibacter</taxon>
    </lineage>
</organism>
<feature type="region of interest" description="Disordered" evidence="1">
    <location>
        <begin position="125"/>
        <end position="144"/>
    </location>
</feature>
<dbReference type="Gene3D" id="3.40.50.720">
    <property type="entry name" value="NAD(P)-binding Rossmann-like Domain"/>
    <property type="match status" value="1"/>
</dbReference>
<keyword evidence="3" id="KW-1185">Reference proteome</keyword>
<sequence length="144" mass="15931">MSHLKPIWSGFFYLDDTDLDLIGKRRGDHNRLLKGVVAVVSTVGIGASTTPPRLYSTGPGNLITSMNEHEVGRIVVISSEVADHWVHQGPLKLWIDLLRHEPTLSTQKNAASNLRWFNEHRFGALSGHQHPQNQPSGPRAISGN</sequence>
<evidence type="ECO:0000313" key="3">
    <source>
        <dbReference type="Proteomes" id="UP001209083"/>
    </source>
</evidence>
<evidence type="ECO:0000313" key="2">
    <source>
        <dbReference type="EMBL" id="WGW10623.1"/>
    </source>
</evidence>
<accession>A0ABY8QNY1</accession>
<gene>
    <name evidence="2" type="ORF">LWF01_10785</name>
</gene>
<dbReference type="EMBL" id="CP090958">
    <property type="protein sequence ID" value="WGW10623.1"/>
    <property type="molecule type" value="Genomic_DNA"/>
</dbReference>
<name>A0ABY8QNY1_9MICO</name>
<reference evidence="2 3" key="1">
    <citation type="submission" date="2023-05" db="EMBL/GenBank/DDBJ databases">
        <title>Lithophilousrod everest ZFBP1038 complete genpme.</title>
        <authorList>
            <person name="Tian M."/>
        </authorList>
    </citation>
    <scope>NUCLEOTIDE SEQUENCE [LARGE SCALE GENOMIC DNA]</scope>
    <source>
        <strain evidence="2 3">ZFBP1038</strain>
    </source>
</reference>
<protein>
    <submittedName>
        <fullName evidence="2">Uncharacterized protein</fullName>
    </submittedName>
</protein>